<feature type="domain" description="4Fe-4S ferredoxin-type" evidence="7">
    <location>
        <begin position="182"/>
        <end position="212"/>
    </location>
</feature>
<evidence type="ECO:0000256" key="4">
    <source>
        <dbReference type="ARBA" id="ARBA00023004"/>
    </source>
</evidence>
<keyword evidence="3" id="KW-0677">Repeat</keyword>
<dbReference type="SUPFAM" id="SSF54862">
    <property type="entry name" value="4Fe-4S ferredoxins"/>
    <property type="match status" value="1"/>
</dbReference>
<dbReference type="FunFam" id="3.30.70.20:FF:000035">
    <property type="entry name" value="Iron hydrogenase 1"/>
    <property type="match status" value="1"/>
</dbReference>
<feature type="domain" description="4Fe-4S ferredoxin-type" evidence="7">
    <location>
        <begin position="138"/>
        <end position="162"/>
    </location>
</feature>
<dbReference type="SMART" id="SM00929">
    <property type="entry name" value="NADH-G_4Fe-4S_3"/>
    <property type="match status" value="1"/>
</dbReference>
<dbReference type="InterPro" id="IPR019574">
    <property type="entry name" value="NADH_UbQ_OxRdtase_Gsu_4Fe4S-bd"/>
</dbReference>
<protein>
    <submittedName>
        <fullName evidence="9">(2Fe-2S)-binding protein</fullName>
    </submittedName>
</protein>
<dbReference type="EMBL" id="JACNIG010000063">
    <property type="protein sequence ID" value="MBC8430627.1"/>
    <property type="molecule type" value="Genomic_DNA"/>
</dbReference>
<feature type="domain" description="2Fe-2S ferredoxin-type" evidence="6">
    <location>
        <begin position="1"/>
        <end position="79"/>
    </location>
</feature>
<evidence type="ECO:0000313" key="10">
    <source>
        <dbReference type="Proteomes" id="UP000605201"/>
    </source>
</evidence>
<keyword evidence="5" id="KW-0411">Iron-sulfur</keyword>
<keyword evidence="4" id="KW-0408">Iron</keyword>
<dbReference type="Gene3D" id="3.30.70.20">
    <property type="match status" value="1"/>
</dbReference>
<reference evidence="9 10" key="1">
    <citation type="submission" date="2020-08" db="EMBL/GenBank/DDBJ databases">
        <title>Bridging the membrane lipid divide: bacteria of the FCB group superphylum have the potential to synthesize archaeal ether lipids.</title>
        <authorList>
            <person name="Villanueva L."/>
            <person name="Von Meijenfeldt F.A.B."/>
            <person name="Westbye A.B."/>
            <person name="Yadav S."/>
            <person name="Hopmans E.C."/>
            <person name="Dutilh B.E."/>
            <person name="Sinninghe Damste J.S."/>
        </authorList>
    </citation>
    <scope>NUCLEOTIDE SEQUENCE [LARGE SCALE GENOMIC DNA]</scope>
    <source>
        <strain evidence="9">NIOZ-UU17</strain>
    </source>
</reference>
<comment type="caution">
    <text evidence="9">The sequence shown here is derived from an EMBL/GenBank/DDBJ whole genome shotgun (WGS) entry which is preliminary data.</text>
</comment>
<keyword evidence="1" id="KW-0004">4Fe-4S</keyword>
<dbReference type="AlphaFoldDB" id="A0A8J6TPJ7"/>
<dbReference type="PROSITE" id="PS51085">
    <property type="entry name" value="2FE2S_FER_2"/>
    <property type="match status" value="1"/>
</dbReference>
<dbReference type="GO" id="GO:0051539">
    <property type="term" value="F:4 iron, 4 sulfur cluster binding"/>
    <property type="evidence" value="ECO:0007669"/>
    <property type="project" value="UniProtKB-KW"/>
</dbReference>
<evidence type="ECO:0000256" key="5">
    <source>
        <dbReference type="ARBA" id="ARBA00023014"/>
    </source>
</evidence>
<name>A0A8J6TPJ7_9BACT</name>
<dbReference type="GO" id="GO:0016491">
    <property type="term" value="F:oxidoreductase activity"/>
    <property type="evidence" value="ECO:0007669"/>
    <property type="project" value="InterPro"/>
</dbReference>
<dbReference type="InterPro" id="IPR050157">
    <property type="entry name" value="PSI_iron-sulfur_center"/>
</dbReference>
<dbReference type="CDD" id="cd00207">
    <property type="entry name" value="fer2"/>
    <property type="match status" value="1"/>
</dbReference>
<evidence type="ECO:0000259" key="6">
    <source>
        <dbReference type="PROSITE" id="PS51085"/>
    </source>
</evidence>
<dbReference type="PROSITE" id="PS00198">
    <property type="entry name" value="4FE4S_FER_1"/>
    <property type="match status" value="1"/>
</dbReference>
<dbReference type="GO" id="GO:0046872">
    <property type="term" value="F:metal ion binding"/>
    <property type="evidence" value="ECO:0007669"/>
    <property type="project" value="UniProtKB-KW"/>
</dbReference>
<keyword evidence="2" id="KW-0479">Metal-binding</keyword>
<evidence type="ECO:0000256" key="3">
    <source>
        <dbReference type="ARBA" id="ARBA00022737"/>
    </source>
</evidence>
<dbReference type="Gene3D" id="3.10.20.740">
    <property type="match status" value="1"/>
</dbReference>
<evidence type="ECO:0000259" key="8">
    <source>
        <dbReference type="PROSITE" id="PS51839"/>
    </source>
</evidence>
<dbReference type="PANTHER" id="PTHR24960:SF84">
    <property type="entry name" value="HYDROGENASE SUBUNIT"/>
    <property type="match status" value="1"/>
</dbReference>
<dbReference type="Pfam" id="PF13510">
    <property type="entry name" value="Fer2_4"/>
    <property type="match status" value="1"/>
</dbReference>
<dbReference type="InterPro" id="IPR001041">
    <property type="entry name" value="2Fe-2S_ferredoxin-type"/>
</dbReference>
<evidence type="ECO:0000259" key="7">
    <source>
        <dbReference type="PROSITE" id="PS51379"/>
    </source>
</evidence>
<evidence type="ECO:0000256" key="1">
    <source>
        <dbReference type="ARBA" id="ARBA00022485"/>
    </source>
</evidence>
<gene>
    <name evidence="9" type="ORF">H8D96_01785</name>
</gene>
<dbReference type="SUPFAM" id="SSF54292">
    <property type="entry name" value="2Fe-2S ferredoxin-like"/>
    <property type="match status" value="1"/>
</dbReference>
<organism evidence="9 10">
    <name type="scientific">Candidatus Desulfatibia vada</name>
    <dbReference type="NCBI Taxonomy" id="2841696"/>
    <lineage>
        <taxon>Bacteria</taxon>
        <taxon>Pseudomonadati</taxon>
        <taxon>Thermodesulfobacteriota</taxon>
        <taxon>Desulfobacteria</taxon>
        <taxon>Desulfobacterales</taxon>
        <taxon>Desulfobacterales incertae sedis</taxon>
        <taxon>Candidatus Desulfatibia</taxon>
    </lineage>
</organism>
<dbReference type="PROSITE" id="PS51379">
    <property type="entry name" value="4FE4S_FER_2"/>
    <property type="match status" value="2"/>
</dbReference>
<dbReference type="Proteomes" id="UP000605201">
    <property type="component" value="Unassembled WGS sequence"/>
</dbReference>
<dbReference type="Pfam" id="PF22117">
    <property type="entry name" value="Fer4_Nqo3"/>
    <property type="match status" value="1"/>
</dbReference>
<dbReference type="PANTHER" id="PTHR24960">
    <property type="entry name" value="PHOTOSYSTEM I IRON-SULFUR CENTER-RELATED"/>
    <property type="match status" value="1"/>
</dbReference>
<dbReference type="InterPro" id="IPR017896">
    <property type="entry name" value="4Fe4S_Fe-S-bd"/>
</dbReference>
<evidence type="ECO:0000313" key="9">
    <source>
        <dbReference type="EMBL" id="MBC8430627.1"/>
    </source>
</evidence>
<proteinExistence type="predicted"/>
<dbReference type="PROSITE" id="PS51839">
    <property type="entry name" value="4FE4S_HC3"/>
    <property type="match status" value="1"/>
</dbReference>
<dbReference type="Pfam" id="PF10588">
    <property type="entry name" value="NADH-G_4Fe-4S_3"/>
    <property type="match status" value="1"/>
</dbReference>
<accession>A0A8J6TPJ7</accession>
<sequence length="217" mass="24129">MIKLLVDNKEVETKEGITLLQACLDNGIYIPNLCFLEGLEKPPASCRMCFVEIEGVKKPVTSCTVKVKDGMIVSTDTPPVRRLQRSGLRLLLSVHHVDCKNCRANRKCELQNLAKFLKVGLKSKNLEKILKEPHVDREHPFLDYYPNRCILCGKCVHVCKKQHDKSVLTFAKRGFDTIISSYGNINDPTVPCTTCSACVEICPVGAITLKESAGPAE</sequence>
<dbReference type="InterPro" id="IPR017900">
    <property type="entry name" value="4Fe4S_Fe_S_CS"/>
</dbReference>
<dbReference type="InterPro" id="IPR036010">
    <property type="entry name" value="2Fe-2S_ferredoxin-like_sf"/>
</dbReference>
<dbReference type="InterPro" id="IPR054351">
    <property type="entry name" value="NADH_UbQ_OxRdtase_ferredoxin"/>
</dbReference>
<evidence type="ECO:0000256" key="2">
    <source>
        <dbReference type="ARBA" id="ARBA00022723"/>
    </source>
</evidence>
<feature type="domain" description="4Fe-4S His(Cys)3-ligated-type" evidence="8">
    <location>
        <begin position="79"/>
        <end position="118"/>
    </location>
</feature>